<dbReference type="Proteomes" id="UP001409585">
    <property type="component" value="Unassembled WGS sequence"/>
</dbReference>
<dbReference type="InterPro" id="IPR037522">
    <property type="entry name" value="HD_GYP_dom"/>
</dbReference>
<evidence type="ECO:0000313" key="3">
    <source>
        <dbReference type="Proteomes" id="UP001409585"/>
    </source>
</evidence>
<dbReference type="PANTHER" id="PTHR43155:SF2">
    <property type="entry name" value="CYCLIC DI-GMP PHOSPHODIESTERASE PA4108"/>
    <property type="match status" value="1"/>
</dbReference>
<dbReference type="EMBL" id="BAABLX010000012">
    <property type="protein sequence ID" value="GAA4941619.1"/>
    <property type="molecule type" value="Genomic_DNA"/>
</dbReference>
<dbReference type="PANTHER" id="PTHR43155">
    <property type="entry name" value="CYCLIC DI-GMP PHOSPHODIESTERASE PA4108-RELATED"/>
    <property type="match status" value="1"/>
</dbReference>
<dbReference type="GO" id="GO:0008081">
    <property type="term" value="F:phosphoric diester hydrolase activity"/>
    <property type="evidence" value="ECO:0007669"/>
    <property type="project" value="UniProtKB-ARBA"/>
</dbReference>
<dbReference type="CDD" id="cd00077">
    <property type="entry name" value="HDc"/>
    <property type="match status" value="1"/>
</dbReference>
<dbReference type="InterPro" id="IPR003607">
    <property type="entry name" value="HD/PDEase_dom"/>
</dbReference>
<organism evidence="2 3">
    <name type="scientific">Halioxenophilus aromaticivorans</name>
    <dbReference type="NCBI Taxonomy" id="1306992"/>
    <lineage>
        <taxon>Bacteria</taxon>
        <taxon>Pseudomonadati</taxon>
        <taxon>Pseudomonadota</taxon>
        <taxon>Gammaproteobacteria</taxon>
        <taxon>Alteromonadales</taxon>
        <taxon>Alteromonadaceae</taxon>
        <taxon>Halioxenophilus</taxon>
    </lineage>
</organism>
<dbReference type="AlphaFoldDB" id="A0AAV3U1Q6"/>
<protein>
    <submittedName>
        <fullName evidence="2">HD-GYP domain-containing protein</fullName>
    </submittedName>
</protein>
<accession>A0AAV3U1Q6</accession>
<comment type="caution">
    <text evidence="2">The sequence shown here is derived from an EMBL/GenBank/DDBJ whole genome shotgun (WGS) entry which is preliminary data.</text>
</comment>
<dbReference type="PROSITE" id="PS51832">
    <property type="entry name" value="HD_GYP"/>
    <property type="match status" value="1"/>
</dbReference>
<dbReference type="Pfam" id="PF11871">
    <property type="entry name" value="DUF3391"/>
    <property type="match status" value="1"/>
</dbReference>
<reference evidence="3" key="1">
    <citation type="journal article" date="2019" name="Int. J. Syst. Evol. Microbiol.">
        <title>The Global Catalogue of Microorganisms (GCM) 10K type strain sequencing project: providing services to taxonomists for standard genome sequencing and annotation.</title>
        <authorList>
            <consortium name="The Broad Institute Genomics Platform"/>
            <consortium name="The Broad Institute Genome Sequencing Center for Infectious Disease"/>
            <person name="Wu L."/>
            <person name="Ma J."/>
        </authorList>
    </citation>
    <scope>NUCLEOTIDE SEQUENCE [LARGE SCALE GENOMIC DNA]</scope>
    <source>
        <strain evidence="3">JCM 19134</strain>
    </source>
</reference>
<dbReference type="SMART" id="SM00471">
    <property type="entry name" value="HDc"/>
    <property type="match status" value="1"/>
</dbReference>
<gene>
    <name evidence="2" type="ORF">GCM10025791_20120</name>
</gene>
<proteinExistence type="predicted"/>
<dbReference type="SUPFAM" id="SSF109604">
    <property type="entry name" value="HD-domain/PDEase-like"/>
    <property type="match status" value="1"/>
</dbReference>
<dbReference type="InterPro" id="IPR021812">
    <property type="entry name" value="DUF3391"/>
</dbReference>
<evidence type="ECO:0000313" key="2">
    <source>
        <dbReference type="EMBL" id="GAA4941619.1"/>
    </source>
</evidence>
<keyword evidence="3" id="KW-1185">Reference proteome</keyword>
<dbReference type="InterPro" id="IPR006675">
    <property type="entry name" value="HDIG_dom"/>
</dbReference>
<name>A0AAV3U1Q6_9ALTE</name>
<evidence type="ECO:0000259" key="1">
    <source>
        <dbReference type="PROSITE" id="PS51832"/>
    </source>
</evidence>
<feature type="domain" description="HD-GYP" evidence="1">
    <location>
        <begin position="143"/>
        <end position="340"/>
    </location>
</feature>
<sequence>MSQIKRIPVDALEVGMYIADVSNAWVPDNNFARKGWVKNPRVIEQIIKLGVTDLYIDVEKGKGTEAGVEQEAIIQQQKKDIASLVKKPYHRPTPKVAFDEELELAKEIQNEAHELVNKVMQDAKMGKPVEVGPAQETAGAVLQSLEKNQNALLCLTHLRCKDRYLLEHSFNVSVLMGVLASSVGVSGDDLQTLVSGALLHDVGKIKIDDAILHKPGQLENHEWEEMKRHVTYGEAILGPVPDLAPEILDIVAHHHERMDGSGYPRGLAEDQLPMHSRMAAVADVYDAVTADRVYHRGMPPSTALKKMLEWSDERHLDKTFVYQFIRCLSVYPSGCLVLLNNQRIAVVQSVNPDAMDKPVVTVVYDVKKKAALEPFELDLLAKQDEVCIEKAVDPAQTKLDLQALLNSAIE</sequence>
<dbReference type="NCBIfam" id="TIGR00277">
    <property type="entry name" value="HDIG"/>
    <property type="match status" value="1"/>
</dbReference>
<dbReference type="Gene3D" id="1.10.3210.10">
    <property type="entry name" value="Hypothetical protein af1432"/>
    <property type="match status" value="1"/>
</dbReference>
<dbReference type="Pfam" id="PF13487">
    <property type="entry name" value="HD_5"/>
    <property type="match status" value="1"/>
</dbReference>
<dbReference type="RefSeq" id="WP_345421054.1">
    <property type="nucleotide sequence ID" value="NZ_AP031496.1"/>
</dbReference>